<evidence type="ECO:0000256" key="1">
    <source>
        <dbReference type="SAM" id="MobiDB-lite"/>
    </source>
</evidence>
<organism evidence="3 4">
    <name type="scientific">Mucor flavus</name>
    <dbReference type="NCBI Taxonomy" id="439312"/>
    <lineage>
        <taxon>Eukaryota</taxon>
        <taxon>Fungi</taxon>
        <taxon>Fungi incertae sedis</taxon>
        <taxon>Mucoromycota</taxon>
        <taxon>Mucoromycotina</taxon>
        <taxon>Mucoromycetes</taxon>
        <taxon>Mucorales</taxon>
        <taxon>Mucorineae</taxon>
        <taxon>Mucoraceae</taxon>
        <taxon>Mucor</taxon>
    </lineage>
</organism>
<dbReference type="EMBL" id="BAABUK010000003">
    <property type="protein sequence ID" value="GAA5808606.1"/>
    <property type="molecule type" value="Genomic_DNA"/>
</dbReference>
<dbReference type="Pfam" id="PF00582">
    <property type="entry name" value="Usp"/>
    <property type="match status" value="1"/>
</dbReference>
<evidence type="ECO:0000259" key="2">
    <source>
        <dbReference type="Pfam" id="PF00582"/>
    </source>
</evidence>
<evidence type="ECO:0000313" key="4">
    <source>
        <dbReference type="Proteomes" id="UP001473302"/>
    </source>
</evidence>
<dbReference type="PANTHER" id="PTHR46100:SF4">
    <property type="entry name" value="USPA DOMAIN-CONTAINING PROTEIN"/>
    <property type="match status" value="1"/>
</dbReference>
<reference evidence="3 4" key="1">
    <citation type="submission" date="2024-04" db="EMBL/GenBank/DDBJ databases">
        <title>genome sequences of Mucor flavus KT1a and Helicostylum pulchrum KT1b strains isolated from the surface of a dry-aged beef.</title>
        <authorList>
            <person name="Toyotome T."/>
            <person name="Hosono M."/>
            <person name="Torimaru M."/>
            <person name="Fukuda K."/>
            <person name="Mikami N."/>
        </authorList>
    </citation>
    <scope>NUCLEOTIDE SEQUENCE [LARGE SCALE GENOMIC DNA]</scope>
    <source>
        <strain evidence="3 4">KT1a</strain>
    </source>
</reference>
<dbReference type="InterPro" id="IPR006016">
    <property type="entry name" value="UspA"/>
</dbReference>
<proteinExistence type="predicted"/>
<dbReference type="InterPro" id="IPR006015">
    <property type="entry name" value="Universal_stress_UspA"/>
</dbReference>
<accession>A0ABP9YP24</accession>
<gene>
    <name evidence="3" type="ORF">MFLAVUS_001998</name>
</gene>
<evidence type="ECO:0000313" key="3">
    <source>
        <dbReference type="EMBL" id="GAA5808606.1"/>
    </source>
</evidence>
<dbReference type="PANTHER" id="PTHR46100">
    <property type="entry name" value="IMP2'P"/>
    <property type="match status" value="1"/>
</dbReference>
<feature type="region of interest" description="Disordered" evidence="1">
    <location>
        <begin position="111"/>
        <end position="131"/>
    </location>
</feature>
<feature type="region of interest" description="Disordered" evidence="1">
    <location>
        <begin position="1"/>
        <end position="27"/>
    </location>
</feature>
<feature type="domain" description="UspA" evidence="2">
    <location>
        <begin position="225"/>
        <end position="362"/>
    </location>
</feature>
<feature type="compositionally biased region" description="Polar residues" evidence="1">
    <location>
        <begin position="11"/>
        <end position="21"/>
    </location>
</feature>
<dbReference type="SUPFAM" id="SSF52402">
    <property type="entry name" value="Adenine nucleotide alpha hydrolases-like"/>
    <property type="match status" value="1"/>
</dbReference>
<dbReference type="PRINTS" id="PR01438">
    <property type="entry name" value="UNVRSLSTRESS"/>
</dbReference>
<dbReference type="InterPro" id="IPR014729">
    <property type="entry name" value="Rossmann-like_a/b/a_fold"/>
</dbReference>
<keyword evidence="4" id="KW-1185">Reference proteome</keyword>
<dbReference type="Proteomes" id="UP001473302">
    <property type="component" value="Unassembled WGS sequence"/>
</dbReference>
<protein>
    <recommendedName>
        <fullName evidence="2">UspA domain-containing protein</fullName>
    </recommendedName>
</protein>
<name>A0ABP9YP24_9FUNG</name>
<sequence>MAENLRISRCGSETQANTDSPSAREDHDRHFPIWRCKKETESASVVCRFISVLPENNNGVSNAEVVYPTMNNKTVNNNNSWDLDSMLSKEIEDLNRDSVEDRRVKEAVIMSKPDPNRINANDSDEEDGSVKGKYYYYDDDDDEYEDDLAIRDPELHKITESNRQIAIDCNLTPSDSKRKLHRRPPELVFSDPPALISREDYVEVTFHYGLSKEHETKRSKRYMMMCDFGEESMYAMKWGIGTLLRSGDELHIASVVDTDEDVEDMDKDEKYKLWGELDRNSKTMISRVKTLMDEMLLYNVKIVTYSVAGKTRESLLNLIYSTPNLTMIVCGSRDRGALKGMIMGSVSTFLVHNSPIPVSVIRPQKKEKKAAKQKKTSALKLSQSVKNGHLKVDEMEGSSLSINSYDGTV</sequence>
<comment type="caution">
    <text evidence="3">The sequence shown here is derived from an EMBL/GenBank/DDBJ whole genome shotgun (WGS) entry which is preliminary data.</text>
</comment>
<dbReference type="CDD" id="cd23659">
    <property type="entry name" value="USP_At3g01520-like"/>
    <property type="match status" value="1"/>
</dbReference>
<dbReference type="Gene3D" id="3.40.50.620">
    <property type="entry name" value="HUPs"/>
    <property type="match status" value="1"/>
</dbReference>